<protein>
    <submittedName>
        <fullName evidence="5">PAS domain S-box-containing protein/diguanylate cyclase (GGDEF) domain-containing protein</fullName>
    </submittedName>
</protein>
<feature type="domain" description="PAS" evidence="2">
    <location>
        <begin position="444"/>
        <end position="517"/>
    </location>
</feature>
<dbReference type="Gene3D" id="3.30.70.270">
    <property type="match status" value="1"/>
</dbReference>
<dbReference type="CDD" id="cd00130">
    <property type="entry name" value="PAS"/>
    <property type="match status" value="2"/>
</dbReference>
<evidence type="ECO:0000259" key="4">
    <source>
        <dbReference type="PROSITE" id="PS50887"/>
    </source>
</evidence>
<dbReference type="AlphaFoldDB" id="A0A1H3X5M4"/>
<dbReference type="Proteomes" id="UP000199002">
    <property type="component" value="Unassembled WGS sequence"/>
</dbReference>
<dbReference type="InterPro" id="IPR043128">
    <property type="entry name" value="Rev_trsase/Diguanyl_cyclase"/>
</dbReference>
<dbReference type="Pfam" id="PF00989">
    <property type="entry name" value="PAS"/>
    <property type="match status" value="1"/>
</dbReference>
<dbReference type="CDD" id="cd12915">
    <property type="entry name" value="PDC2_DGC_like"/>
    <property type="match status" value="1"/>
</dbReference>
<dbReference type="FunFam" id="3.30.70.270:FF:000001">
    <property type="entry name" value="Diguanylate cyclase domain protein"/>
    <property type="match status" value="1"/>
</dbReference>
<evidence type="ECO:0000313" key="5">
    <source>
        <dbReference type="EMBL" id="SDZ94543.1"/>
    </source>
</evidence>
<gene>
    <name evidence="5" type="ORF">SAMN05421875_103213</name>
</gene>
<dbReference type="InterPro" id="IPR013656">
    <property type="entry name" value="PAS_4"/>
</dbReference>
<name>A0A1H3X5M4_9BURK</name>
<dbReference type="PROSITE" id="PS50113">
    <property type="entry name" value="PAC"/>
    <property type="match status" value="2"/>
</dbReference>
<feature type="domain" description="PAC" evidence="3">
    <location>
        <begin position="522"/>
        <end position="574"/>
    </location>
</feature>
<dbReference type="GeneID" id="34233644"/>
<keyword evidence="1" id="KW-1133">Transmembrane helix</keyword>
<evidence type="ECO:0000259" key="2">
    <source>
        <dbReference type="PROSITE" id="PS50112"/>
    </source>
</evidence>
<dbReference type="RefSeq" id="WP_092697174.1">
    <property type="nucleotide sequence ID" value="NZ_CAXIQL010000040.1"/>
</dbReference>
<dbReference type="CDD" id="cd01949">
    <property type="entry name" value="GGDEF"/>
    <property type="match status" value="1"/>
</dbReference>
<feature type="domain" description="GGDEF" evidence="4">
    <location>
        <begin position="606"/>
        <end position="739"/>
    </location>
</feature>
<dbReference type="PROSITE" id="PS50887">
    <property type="entry name" value="GGDEF"/>
    <property type="match status" value="1"/>
</dbReference>
<dbReference type="InterPro" id="IPR029787">
    <property type="entry name" value="Nucleotide_cyclase"/>
</dbReference>
<dbReference type="PANTHER" id="PTHR44757">
    <property type="entry name" value="DIGUANYLATE CYCLASE DGCP"/>
    <property type="match status" value="1"/>
</dbReference>
<dbReference type="SMART" id="SM00091">
    <property type="entry name" value="PAS"/>
    <property type="match status" value="2"/>
</dbReference>
<evidence type="ECO:0000256" key="1">
    <source>
        <dbReference type="SAM" id="Phobius"/>
    </source>
</evidence>
<dbReference type="NCBIfam" id="TIGR00254">
    <property type="entry name" value="GGDEF"/>
    <property type="match status" value="1"/>
</dbReference>
<keyword evidence="6" id="KW-1185">Reference proteome</keyword>
<dbReference type="InterPro" id="IPR001610">
    <property type="entry name" value="PAC"/>
</dbReference>
<feature type="transmembrane region" description="Helical" evidence="1">
    <location>
        <begin position="282"/>
        <end position="304"/>
    </location>
</feature>
<dbReference type="InterPro" id="IPR000700">
    <property type="entry name" value="PAS-assoc_C"/>
</dbReference>
<dbReference type="PROSITE" id="PS50112">
    <property type="entry name" value="PAS"/>
    <property type="match status" value="2"/>
</dbReference>
<dbReference type="SUPFAM" id="SSF55785">
    <property type="entry name" value="PYP-like sensor domain (PAS domain)"/>
    <property type="match status" value="2"/>
</dbReference>
<dbReference type="SUPFAM" id="SSF55073">
    <property type="entry name" value="Nucleotide cyclase"/>
    <property type="match status" value="1"/>
</dbReference>
<dbReference type="Gene3D" id="3.30.450.20">
    <property type="entry name" value="PAS domain"/>
    <property type="match status" value="4"/>
</dbReference>
<reference evidence="6" key="1">
    <citation type="submission" date="2016-10" db="EMBL/GenBank/DDBJ databases">
        <authorList>
            <person name="Varghese N."/>
            <person name="Submissions S."/>
        </authorList>
    </citation>
    <scope>NUCLEOTIDE SEQUENCE [LARGE SCALE GENOMIC DNA]</scope>
    <source>
        <strain evidence="6">DSM 25157</strain>
    </source>
</reference>
<dbReference type="GO" id="GO:0006355">
    <property type="term" value="P:regulation of DNA-templated transcription"/>
    <property type="evidence" value="ECO:0007669"/>
    <property type="project" value="InterPro"/>
</dbReference>
<keyword evidence="1" id="KW-0472">Membrane</keyword>
<keyword evidence="1" id="KW-0812">Transmembrane</keyword>
<evidence type="ECO:0000313" key="6">
    <source>
        <dbReference type="Proteomes" id="UP000199002"/>
    </source>
</evidence>
<dbReference type="EMBL" id="FNQJ01000003">
    <property type="protein sequence ID" value="SDZ94543.1"/>
    <property type="molecule type" value="Genomic_DNA"/>
</dbReference>
<dbReference type="InterPro" id="IPR054327">
    <property type="entry name" value="His-kinase-like_sensor"/>
</dbReference>
<dbReference type="NCBIfam" id="TIGR00229">
    <property type="entry name" value="sensory_box"/>
    <property type="match status" value="2"/>
</dbReference>
<dbReference type="Pfam" id="PF00990">
    <property type="entry name" value="GGDEF"/>
    <property type="match status" value="1"/>
</dbReference>
<accession>A0A1H3X5M4</accession>
<proteinExistence type="predicted"/>
<dbReference type="PANTHER" id="PTHR44757:SF4">
    <property type="entry name" value="DIGUANYLATE CYCLASE DGCE-RELATED"/>
    <property type="match status" value="1"/>
</dbReference>
<dbReference type="Pfam" id="PF22588">
    <property type="entry name" value="dCache_1_like"/>
    <property type="match status" value="1"/>
</dbReference>
<dbReference type="GO" id="GO:0003824">
    <property type="term" value="F:catalytic activity"/>
    <property type="evidence" value="ECO:0007669"/>
    <property type="project" value="UniProtKB-ARBA"/>
</dbReference>
<evidence type="ECO:0000259" key="3">
    <source>
        <dbReference type="PROSITE" id="PS50113"/>
    </source>
</evidence>
<dbReference type="SMART" id="SM00086">
    <property type="entry name" value="PAC"/>
    <property type="match status" value="2"/>
</dbReference>
<organism evidence="5 6">
    <name type="scientific">Acidovorax soli</name>
    <dbReference type="NCBI Taxonomy" id="592050"/>
    <lineage>
        <taxon>Bacteria</taxon>
        <taxon>Pseudomonadati</taxon>
        <taxon>Pseudomonadota</taxon>
        <taxon>Betaproteobacteria</taxon>
        <taxon>Burkholderiales</taxon>
        <taxon>Comamonadaceae</taxon>
        <taxon>Acidovorax</taxon>
    </lineage>
</organism>
<dbReference type="InterPro" id="IPR000014">
    <property type="entry name" value="PAS"/>
</dbReference>
<dbReference type="InterPro" id="IPR000160">
    <property type="entry name" value="GGDEF_dom"/>
</dbReference>
<dbReference type="InterPro" id="IPR013767">
    <property type="entry name" value="PAS_fold"/>
</dbReference>
<dbReference type="Pfam" id="PF08448">
    <property type="entry name" value="PAS_4"/>
    <property type="match status" value="1"/>
</dbReference>
<feature type="domain" description="PAS" evidence="2">
    <location>
        <begin position="320"/>
        <end position="390"/>
    </location>
</feature>
<dbReference type="InterPro" id="IPR035965">
    <property type="entry name" value="PAS-like_dom_sf"/>
</dbReference>
<dbReference type="InterPro" id="IPR052155">
    <property type="entry name" value="Biofilm_reg_signaling"/>
</dbReference>
<feature type="domain" description="PAC" evidence="3">
    <location>
        <begin position="392"/>
        <end position="443"/>
    </location>
</feature>
<dbReference type="SMART" id="SM00267">
    <property type="entry name" value="GGDEF"/>
    <property type="match status" value="1"/>
</dbReference>
<dbReference type="CDD" id="cd12914">
    <property type="entry name" value="PDC1_DGC_like"/>
    <property type="match status" value="1"/>
</dbReference>
<dbReference type="STRING" id="592050.SAMN05421875_103213"/>
<sequence length="758" mass="83494">MRLSVSSRLILLALLLSLGIGGLFARSIWALHEEAWRNAQRTNVNLARTLSENIARTMESFDQSMQGVVEGVTDPQVMALPPAMRQRALFDNSLRVQGIGSILVLDRAGNVVIDSEFEKPRQANFGDRDYVQVFDGGAHTGLFVGAPVRARLSGQYSLPVSRAFYDSSGQLAGVVTGTIQLEHFQKLFNALNLGPDGSLNLFRSDGVLIVRFPFREDAVGRSLAGMPNIRVFQSARSGVFTGRAAHGNVERLYAFQHVGDYPLMVSVAQSVASIYAGWYRSAWLLGGFALVLMVACAGLAWLFARELRRRQQVSGQLAQAEHDLRTILNNLPSMIGYWDSNLHNRFANHAYVEWFGQAPDQMRGRHIRELLGEALYEKNRPYLEQALQGHAQLFERTIVDPKGGARYAIASYVPDMEGDQVRGIFVQVTDITERKRMEDALFEEKERMHLTLKSIGDAVVCTDAQGLVTYLNPVAQRLTGWQRFDAVGRSVDDVIHLHTPDGQVPQPSPLRQALHGQKPVEPTRGVVLHRTSGQRFDVEETASPITDRHGQITGAVTVLRDVTDAVAMAERMVHLAQYDALTDLPNRVLLQDRARQALIHAQRDQTSLAVMYIDLDGFKQVNDTLGHDVGDELLVQIAQRLTGAVRASDTVCRQGGDEFVVLLPGIDAAEQVCHVARKIEAACSVPYVLNGRVLSVGLSGGIALFPQHGDNFKALSRHADAAMYAAKQAGRRQFRLYAGADAEPVRVVQESGAAPFAP</sequence>